<dbReference type="InterPro" id="IPR029060">
    <property type="entry name" value="PIN-like_dom_sf"/>
</dbReference>
<evidence type="ECO:0000313" key="2">
    <source>
        <dbReference type="EMBL" id="KKL98972.1"/>
    </source>
</evidence>
<dbReference type="SUPFAM" id="SSF88723">
    <property type="entry name" value="PIN domain-like"/>
    <property type="match status" value="1"/>
</dbReference>
<feature type="domain" description="PIN" evidence="1">
    <location>
        <begin position="2"/>
        <end position="120"/>
    </location>
</feature>
<dbReference type="AlphaFoldDB" id="A0A0F9JJ10"/>
<reference evidence="2" key="1">
    <citation type="journal article" date="2015" name="Nature">
        <title>Complex archaea that bridge the gap between prokaryotes and eukaryotes.</title>
        <authorList>
            <person name="Spang A."/>
            <person name="Saw J.H."/>
            <person name="Jorgensen S.L."/>
            <person name="Zaremba-Niedzwiedzka K."/>
            <person name="Martijn J."/>
            <person name="Lind A.E."/>
            <person name="van Eijk R."/>
            <person name="Schleper C."/>
            <person name="Guy L."/>
            <person name="Ettema T.J."/>
        </authorList>
    </citation>
    <scope>NUCLEOTIDE SEQUENCE</scope>
</reference>
<dbReference type="Gene3D" id="3.40.50.1010">
    <property type="entry name" value="5'-nuclease"/>
    <property type="match status" value="1"/>
</dbReference>
<dbReference type="EMBL" id="LAZR01017785">
    <property type="protein sequence ID" value="KKL98972.1"/>
    <property type="molecule type" value="Genomic_DNA"/>
</dbReference>
<sequence>MITLDTCSLVWLSLSPDRLSKNADKAIKNNSLVMSDISLWEIAMLTKSGRLIIDTSYSEYIELLLSSFSIQVDPITPEIARMSVEFDDSVNRDPADRIIAATSLIENAPLVTADKNLIKAKVINTIW</sequence>
<proteinExistence type="predicted"/>
<gene>
    <name evidence="2" type="ORF">LCGC14_1819080</name>
</gene>
<protein>
    <recommendedName>
        <fullName evidence="1">PIN domain-containing protein</fullName>
    </recommendedName>
</protein>
<name>A0A0F9JJ10_9ZZZZ</name>
<dbReference type="CDD" id="cd09872">
    <property type="entry name" value="PIN_Sll0205-like"/>
    <property type="match status" value="1"/>
</dbReference>
<dbReference type="InterPro" id="IPR041705">
    <property type="entry name" value="PIN_Sll0205"/>
</dbReference>
<dbReference type="InterPro" id="IPR002716">
    <property type="entry name" value="PIN_dom"/>
</dbReference>
<organism evidence="2">
    <name type="scientific">marine sediment metagenome</name>
    <dbReference type="NCBI Taxonomy" id="412755"/>
    <lineage>
        <taxon>unclassified sequences</taxon>
        <taxon>metagenomes</taxon>
        <taxon>ecological metagenomes</taxon>
    </lineage>
</organism>
<dbReference type="PANTHER" id="PTHR36173">
    <property type="entry name" value="RIBONUCLEASE VAPC16-RELATED"/>
    <property type="match status" value="1"/>
</dbReference>
<accession>A0A0F9JJ10</accession>
<evidence type="ECO:0000259" key="1">
    <source>
        <dbReference type="Pfam" id="PF01850"/>
    </source>
</evidence>
<dbReference type="InterPro" id="IPR052919">
    <property type="entry name" value="TA_system_RNase"/>
</dbReference>
<dbReference type="PANTHER" id="PTHR36173:SF1">
    <property type="entry name" value="RIBONUCLEASE VAPC22"/>
    <property type="match status" value="1"/>
</dbReference>
<comment type="caution">
    <text evidence="2">The sequence shown here is derived from an EMBL/GenBank/DDBJ whole genome shotgun (WGS) entry which is preliminary data.</text>
</comment>
<dbReference type="Pfam" id="PF01850">
    <property type="entry name" value="PIN"/>
    <property type="match status" value="1"/>
</dbReference>